<sequence>MNNSLNFHLRFNFSSLDPTATHFLLRHLQSSESSVSIPIGTIRGTKHIKASADGSGSSTYYKLSRLAILKSYRKYKLGRKLVETLHSWIISDAKDSSYSDDTVKVITHSQIPVKGFYAKFGYIPESLLETLSDHWDIGTLDTGIPRSGRGMRIRLHRCELQARRIGVQVLAL</sequence>
<feature type="domain" description="N-acetyltransferase" evidence="1">
    <location>
        <begin position="40"/>
        <end position="123"/>
    </location>
</feature>
<dbReference type="InterPro" id="IPR016181">
    <property type="entry name" value="Acyl_CoA_acyltransferase"/>
</dbReference>
<protein>
    <recommendedName>
        <fullName evidence="1">N-acetyltransferase domain-containing protein</fullName>
    </recommendedName>
</protein>
<dbReference type="Pfam" id="PF13508">
    <property type="entry name" value="Acetyltransf_7"/>
    <property type="match status" value="1"/>
</dbReference>
<organism evidence="2 3">
    <name type="scientific">Tetrapyrgos nigripes</name>
    <dbReference type="NCBI Taxonomy" id="182062"/>
    <lineage>
        <taxon>Eukaryota</taxon>
        <taxon>Fungi</taxon>
        <taxon>Dikarya</taxon>
        <taxon>Basidiomycota</taxon>
        <taxon>Agaricomycotina</taxon>
        <taxon>Agaricomycetes</taxon>
        <taxon>Agaricomycetidae</taxon>
        <taxon>Agaricales</taxon>
        <taxon>Marasmiineae</taxon>
        <taxon>Marasmiaceae</taxon>
        <taxon>Tetrapyrgos</taxon>
    </lineage>
</organism>
<dbReference type="Gene3D" id="3.40.630.30">
    <property type="match status" value="1"/>
</dbReference>
<dbReference type="InterPro" id="IPR000182">
    <property type="entry name" value="GNAT_dom"/>
</dbReference>
<accession>A0A8H5G683</accession>
<dbReference type="SUPFAM" id="SSF55729">
    <property type="entry name" value="Acyl-CoA N-acyltransferases (Nat)"/>
    <property type="match status" value="1"/>
</dbReference>
<dbReference type="EMBL" id="JAACJM010000047">
    <property type="protein sequence ID" value="KAF5359025.1"/>
    <property type="molecule type" value="Genomic_DNA"/>
</dbReference>
<comment type="caution">
    <text evidence="2">The sequence shown here is derived from an EMBL/GenBank/DDBJ whole genome shotgun (WGS) entry which is preliminary data.</text>
</comment>
<dbReference type="GO" id="GO:0006048">
    <property type="term" value="P:UDP-N-acetylglucosamine biosynthetic process"/>
    <property type="evidence" value="ECO:0007669"/>
    <property type="project" value="UniProtKB-UniPathway"/>
</dbReference>
<dbReference type="Proteomes" id="UP000559256">
    <property type="component" value="Unassembled WGS sequence"/>
</dbReference>
<evidence type="ECO:0000313" key="2">
    <source>
        <dbReference type="EMBL" id="KAF5359025.1"/>
    </source>
</evidence>
<name>A0A8H5G683_9AGAR</name>
<gene>
    <name evidence="2" type="ORF">D9758_004857</name>
</gene>
<reference evidence="2 3" key="1">
    <citation type="journal article" date="2020" name="ISME J.">
        <title>Uncovering the hidden diversity of litter-decomposition mechanisms in mushroom-forming fungi.</title>
        <authorList>
            <person name="Floudas D."/>
            <person name="Bentzer J."/>
            <person name="Ahren D."/>
            <person name="Johansson T."/>
            <person name="Persson P."/>
            <person name="Tunlid A."/>
        </authorList>
    </citation>
    <scope>NUCLEOTIDE SEQUENCE [LARGE SCALE GENOMIC DNA]</scope>
    <source>
        <strain evidence="2 3">CBS 291.85</strain>
    </source>
</reference>
<evidence type="ECO:0000259" key="1">
    <source>
        <dbReference type="Pfam" id="PF13508"/>
    </source>
</evidence>
<dbReference type="AlphaFoldDB" id="A0A8H5G683"/>
<proteinExistence type="predicted"/>
<evidence type="ECO:0000313" key="3">
    <source>
        <dbReference type="Proteomes" id="UP000559256"/>
    </source>
</evidence>
<keyword evidence="3" id="KW-1185">Reference proteome</keyword>
<dbReference type="GO" id="GO:0016747">
    <property type="term" value="F:acyltransferase activity, transferring groups other than amino-acyl groups"/>
    <property type="evidence" value="ECO:0007669"/>
    <property type="project" value="InterPro"/>
</dbReference>
<dbReference type="OrthoDB" id="329272at2759"/>
<dbReference type="UniPathway" id="UPA00113">
    <property type="reaction ID" value="UER00529"/>
</dbReference>